<dbReference type="CDD" id="cd12148">
    <property type="entry name" value="fungal_TF_MHR"/>
    <property type="match status" value="1"/>
</dbReference>
<evidence type="ECO:0000256" key="4">
    <source>
        <dbReference type="ARBA" id="ARBA00022723"/>
    </source>
</evidence>
<feature type="compositionally biased region" description="Polar residues" evidence="12">
    <location>
        <begin position="755"/>
        <end position="768"/>
    </location>
</feature>
<evidence type="ECO:0000256" key="2">
    <source>
        <dbReference type="ARBA" id="ARBA00009259"/>
    </source>
</evidence>
<name>A0A8H6QUK7_9EURO</name>
<accession>A0A8H6QUK7</accession>
<dbReference type="GO" id="GO:0008270">
    <property type="term" value="F:zinc ion binding"/>
    <property type="evidence" value="ECO:0007669"/>
    <property type="project" value="InterPro"/>
</dbReference>
<evidence type="ECO:0000256" key="11">
    <source>
        <dbReference type="ARBA" id="ARBA00032018"/>
    </source>
</evidence>
<evidence type="ECO:0000313" key="14">
    <source>
        <dbReference type="EMBL" id="KAF7178161.1"/>
    </source>
</evidence>
<evidence type="ECO:0000256" key="7">
    <source>
        <dbReference type="ARBA" id="ARBA00023125"/>
    </source>
</evidence>
<sequence>MLEKELADLEKDIQHAADAELMVRGAGRIRFKENDESRYLGPSSGIAITRLVMEMAKQNTDSKSIKDVVPEFTAQEIKAAFALESSKPTSKVYPMISSIPQPNLPPRNLTYRLIDVFVVKAQAMLPTLHEPSFRQEVEQVFHGSDDPCLNFQLRMVIAISMQKMSTEYAGLADSYYLAALPYLEASLRRMDLRALQCLVLIAQYSLLTPTRTAAYWVVGMAVKLCQDLGLTEEATVTKSPDGRPLNPLEVDMRRRLFWIVTSMELGLAHSLGRPSCYSVPHDYINVKFFELVDDRYITSDGILPGGTPILAKCIAIHFFKMRLLQLEIRRTLYLNKRDTPANDQDPWFSQMLAKLDHWVASCPKNDGGSGLSEKWFHGRRNTMIVFMFRPSPQVPEPSVEAARKCYEASVFNVAMQREQIATGSVDLTWIFTQSLFMALNTILWSLSYPDIRREHPVEEVRAHLDVALEAMMLAAERWPGVESALLLYKNLVTACLKAYNTDESFVVHSPSNLATPSSTQDAMTPPSISSPSMGTVSRGHSADPTFPYSQASPAAAVRAESQKPPSYSHWETEPPPLQPSDSNSTQASYTPQGYTESSTVFSDVTFNPTTPFNSFPSVVPGLPGWDPNFTVASTTASHLTYVDAAVDPMRWMDTIDDQYSQYFNGAFPIPPWRGRTLSQQEQIELMASLEENIPDVSAQLTPTSPPLMSVSASNYATNIASSQPPSQATSQPANLSSPPSSAPMSTQTSQQPTLGATNSFPTPASSVSGHFMGPTSAEDSEHAGTSFEHMPADSGATTASGLHSSSTQQSEHRRTDHDRELEGPTPGIDVRDFASMGVPHARSDTDAMDVDKDGNASSKSGGLSLESLQRDFSSAFHLCKSSHIATGPDPALDLISLYGLGPVAKSVARIDPVTGEKINRLRKSYEGKLKGLGLAGRNKPVKHDPSAPGGLRHLTMWPEEEWQNQKVYGKEIKVADIDSALHNLQMKAMQMEPGTVPNNEYWEDVLGHEKPSKHAGHGDGKKAATLPNTARSPSQANETPRPTELERARPSRGRKRHYDDNSFVGYGEGYADDDEDAAFYSNSEGIGKKKRKKEHVSKVSTPLPDRSGSYGVGETIIATNNRKPSTMTTTTPSDKLTKALALIDEAHAQDPRRITVANNGTVPYELHYANKMTAYLHKRTANPSEPLQLAIRAQHLKRWEVPRDSYPATKAGYYAWRTYLAKRQAELAERICLEAGFSEAEAGRVAALVRKEDLRKDEETQVLEDVACLVFLDDQFEEFERGHDEEKILGILRKTWGKMSERGHELALEIEMSESAKGLVEKALSG</sequence>
<dbReference type="Pfam" id="PF08633">
    <property type="entry name" value="Rox3"/>
    <property type="match status" value="1"/>
</dbReference>
<feature type="region of interest" description="Disordered" evidence="12">
    <location>
        <begin position="1009"/>
        <end position="1061"/>
    </location>
</feature>
<dbReference type="EMBL" id="JACBAG010001886">
    <property type="protein sequence ID" value="KAF7178161.1"/>
    <property type="molecule type" value="Genomic_DNA"/>
</dbReference>
<comment type="caution">
    <text evidence="14">The sequence shown here is derived from an EMBL/GenBank/DDBJ whole genome shotgun (WGS) entry which is preliminary data.</text>
</comment>
<dbReference type="InterPro" id="IPR025255">
    <property type="entry name" value="DUF4202"/>
</dbReference>
<dbReference type="GO" id="GO:0016592">
    <property type="term" value="C:mediator complex"/>
    <property type="evidence" value="ECO:0007669"/>
    <property type="project" value="InterPro"/>
</dbReference>
<feature type="compositionally biased region" description="Polar residues" evidence="12">
    <location>
        <begin position="1026"/>
        <end position="1040"/>
    </location>
</feature>
<feature type="compositionally biased region" description="Low complexity" evidence="12">
    <location>
        <begin position="720"/>
        <end position="754"/>
    </location>
</feature>
<proteinExistence type="inferred from homology"/>
<comment type="subcellular location">
    <subcellularLocation>
        <location evidence="1">Nucleus</location>
    </subcellularLocation>
</comment>
<dbReference type="Pfam" id="PF04082">
    <property type="entry name" value="Fungal_trans"/>
    <property type="match status" value="1"/>
</dbReference>
<dbReference type="Proteomes" id="UP000641853">
    <property type="component" value="Unassembled WGS sequence"/>
</dbReference>
<evidence type="ECO:0000256" key="5">
    <source>
        <dbReference type="ARBA" id="ARBA00022833"/>
    </source>
</evidence>
<keyword evidence="15" id="KW-1185">Reference proteome</keyword>
<dbReference type="InterPro" id="IPR007219">
    <property type="entry name" value="XnlR_reg_dom"/>
</dbReference>
<evidence type="ECO:0000259" key="13">
    <source>
        <dbReference type="SMART" id="SM00906"/>
    </source>
</evidence>
<dbReference type="GO" id="GO:0043565">
    <property type="term" value="F:sequence-specific DNA binding"/>
    <property type="evidence" value="ECO:0007669"/>
    <property type="project" value="TreeGrafter"/>
</dbReference>
<dbReference type="GO" id="GO:0006351">
    <property type="term" value="P:DNA-templated transcription"/>
    <property type="evidence" value="ECO:0007669"/>
    <property type="project" value="InterPro"/>
</dbReference>
<keyword evidence="5" id="KW-0862">Zinc</keyword>
<dbReference type="PANTHER" id="PTHR47782">
    <property type="entry name" value="ZN(II)2CYS6 TRANSCRIPTION FACTOR (EUROFUNG)-RELATED"/>
    <property type="match status" value="1"/>
</dbReference>
<dbReference type="GO" id="GO:0000981">
    <property type="term" value="F:DNA-binding transcription factor activity, RNA polymerase II-specific"/>
    <property type="evidence" value="ECO:0007669"/>
    <property type="project" value="TreeGrafter"/>
</dbReference>
<comment type="similarity">
    <text evidence="2">Belongs to the Mediator complex subunit 19 family.</text>
</comment>
<feature type="compositionally biased region" description="Polar residues" evidence="12">
    <location>
        <begin position="579"/>
        <end position="594"/>
    </location>
</feature>
<keyword evidence="8" id="KW-0010">Activator</keyword>
<dbReference type="SMART" id="SM00906">
    <property type="entry name" value="Fungal_trans"/>
    <property type="match status" value="1"/>
</dbReference>
<organism evidence="14 15">
    <name type="scientific">Aspergillus felis</name>
    <dbReference type="NCBI Taxonomy" id="1287682"/>
    <lineage>
        <taxon>Eukaryota</taxon>
        <taxon>Fungi</taxon>
        <taxon>Dikarya</taxon>
        <taxon>Ascomycota</taxon>
        <taxon>Pezizomycotina</taxon>
        <taxon>Eurotiomycetes</taxon>
        <taxon>Eurotiomycetidae</taxon>
        <taxon>Eurotiales</taxon>
        <taxon>Aspergillaceae</taxon>
        <taxon>Aspergillus</taxon>
        <taxon>Aspergillus subgen. Fumigati</taxon>
    </lineage>
</organism>
<dbReference type="PANTHER" id="PTHR47782:SF8">
    <property type="entry name" value="ZN(II)2CYS6 TRANSCRIPTION FACTOR (EUROFUNG)"/>
    <property type="match status" value="1"/>
</dbReference>
<feature type="compositionally biased region" description="Basic and acidic residues" evidence="12">
    <location>
        <begin position="810"/>
        <end position="822"/>
    </location>
</feature>
<dbReference type="GO" id="GO:0045944">
    <property type="term" value="P:positive regulation of transcription by RNA polymerase II"/>
    <property type="evidence" value="ECO:0007669"/>
    <property type="project" value="TreeGrafter"/>
</dbReference>
<feature type="region of interest" description="Disordered" evidence="12">
    <location>
        <begin position="718"/>
        <end position="862"/>
    </location>
</feature>
<evidence type="ECO:0000256" key="10">
    <source>
        <dbReference type="ARBA" id="ARBA00023242"/>
    </source>
</evidence>
<evidence type="ECO:0000256" key="3">
    <source>
        <dbReference type="ARBA" id="ARBA00019615"/>
    </source>
</evidence>
<feature type="compositionally biased region" description="Basic and acidic residues" evidence="12">
    <location>
        <begin position="841"/>
        <end position="854"/>
    </location>
</feature>
<evidence type="ECO:0000256" key="1">
    <source>
        <dbReference type="ARBA" id="ARBA00004123"/>
    </source>
</evidence>
<dbReference type="GO" id="GO:0003712">
    <property type="term" value="F:transcription coregulator activity"/>
    <property type="evidence" value="ECO:0007669"/>
    <property type="project" value="InterPro"/>
</dbReference>
<feature type="region of interest" description="Disordered" evidence="12">
    <location>
        <begin position="512"/>
        <end position="594"/>
    </location>
</feature>
<feature type="region of interest" description="Disordered" evidence="12">
    <location>
        <begin position="1086"/>
        <end position="1111"/>
    </location>
</feature>
<reference evidence="14" key="1">
    <citation type="submission" date="2020-06" db="EMBL/GenBank/DDBJ databases">
        <title>Draft genome sequences of strains closely related to Aspergillus parafelis and Aspergillus hiratsukae.</title>
        <authorList>
            <person name="Dos Santos R.A.C."/>
            <person name="Rivero-Menendez O."/>
            <person name="Steenwyk J.L."/>
            <person name="Mead M.E."/>
            <person name="Goldman G.H."/>
            <person name="Alastruey-Izquierdo A."/>
            <person name="Rokas A."/>
        </authorList>
    </citation>
    <scope>NUCLEOTIDE SEQUENCE</scope>
    <source>
        <strain evidence="14">CNM-CM7691</strain>
    </source>
</reference>
<gene>
    <name evidence="14" type="ORF">CNMCM7691_006826</name>
</gene>
<protein>
    <recommendedName>
        <fullName evidence="3">Mediator of RNA polymerase II transcription subunit 19</fullName>
    </recommendedName>
    <alternativeName>
        <fullName evidence="11">Mediator complex subunit 19</fullName>
    </alternativeName>
</protein>
<feature type="compositionally biased region" description="Polar residues" evidence="12">
    <location>
        <begin position="795"/>
        <end position="809"/>
    </location>
</feature>
<feature type="compositionally biased region" description="Basic and acidic residues" evidence="12">
    <location>
        <begin position="1009"/>
        <end position="1022"/>
    </location>
</feature>
<keyword evidence="6" id="KW-0805">Transcription regulation</keyword>
<feature type="compositionally biased region" description="Polar residues" evidence="12">
    <location>
        <begin position="512"/>
        <end position="535"/>
    </location>
</feature>
<dbReference type="InterPro" id="IPR013942">
    <property type="entry name" value="Mediator_Med19_fun"/>
</dbReference>
<keyword evidence="7" id="KW-0238">DNA-binding</keyword>
<dbReference type="InterPro" id="IPR052202">
    <property type="entry name" value="Yeast_MetPath_Reg"/>
</dbReference>
<evidence type="ECO:0000256" key="12">
    <source>
        <dbReference type="SAM" id="MobiDB-lite"/>
    </source>
</evidence>
<evidence type="ECO:0000256" key="9">
    <source>
        <dbReference type="ARBA" id="ARBA00023163"/>
    </source>
</evidence>
<evidence type="ECO:0000256" key="8">
    <source>
        <dbReference type="ARBA" id="ARBA00023159"/>
    </source>
</evidence>
<dbReference type="Pfam" id="PF13875">
    <property type="entry name" value="DUF4202"/>
    <property type="match status" value="1"/>
</dbReference>
<evidence type="ECO:0000313" key="15">
    <source>
        <dbReference type="Proteomes" id="UP000641853"/>
    </source>
</evidence>
<keyword evidence="4" id="KW-0479">Metal-binding</keyword>
<keyword evidence="9" id="KW-0804">Transcription</keyword>
<feature type="domain" description="Xylanolytic transcriptional activator regulatory" evidence="13">
    <location>
        <begin position="214"/>
        <end position="295"/>
    </location>
</feature>
<keyword evidence="10" id="KW-0539">Nucleus</keyword>
<evidence type="ECO:0000256" key="6">
    <source>
        <dbReference type="ARBA" id="ARBA00023015"/>
    </source>
</evidence>